<dbReference type="PROSITE" id="PS51257">
    <property type="entry name" value="PROKAR_LIPOPROTEIN"/>
    <property type="match status" value="1"/>
</dbReference>
<feature type="chain" id="PRO_5041681800" description="DUF4136 domain-containing protein" evidence="1">
    <location>
        <begin position="23"/>
        <end position="173"/>
    </location>
</feature>
<dbReference type="Proteomes" id="UP001178148">
    <property type="component" value="Unassembled WGS sequence"/>
</dbReference>
<evidence type="ECO:0008006" key="4">
    <source>
        <dbReference type="Google" id="ProtNLM"/>
    </source>
</evidence>
<name>A0AA90SRZ7_9GAMM</name>
<accession>A0AA90SRZ7</accession>
<dbReference type="EMBL" id="JASXSV010000002">
    <property type="protein sequence ID" value="MDP0588105.1"/>
    <property type="molecule type" value="Genomic_DNA"/>
</dbReference>
<evidence type="ECO:0000256" key="1">
    <source>
        <dbReference type="SAM" id="SignalP"/>
    </source>
</evidence>
<sequence length="173" mass="19607">MLKSRCMRGCLFALILLTGCQSNVHNLYSEGFPGTASWYITPFANFSTDKHAGPLVERVLVSQLRSAGVENPIMYRNADFSTLSKVEADNRHDFRQYKGTGFTVGGKIHSWTTDEQGHPLIFLSLYVRDSRSGKKLWSIRGFRKGEANEPDYKLCEDLIAELLSSLRVNRKQK</sequence>
<evidence type="ECO:0000313" key="2">
    <source>
        <dbReference type="EMBL" id="MDP0588105.1"/>
    </source>
</evidence>
<feature type="signal peptide" evidence="1">
    <location>
        <begin position="1"/>
        <end position="22"/>
    </location>
</feature>
<reference evidence="2 3" key="1">
    <citation type="journal article" date="2023" name="bioRxiv">
        <title>An intranuclear bacterial parasite of deep-sea mussels expresses apoptosis inhibitors acquired from its host.</title>
        <authorList>
            <person name="Gonzalez Porras M.A."/>
            <person name="Assie A."/>
            <person name="Tietjen M."/>
            <person name="Violette M."/>
            <person name="Kleiner M."/>
            <person name="Gruber-Vodicka H."/>
            <person name="Dubilier N."/>
            <person name="Leisch N."/>
        </authorList>
    </citation>
    <scope>NUCLEOTIDE SEQUENCE [LARGE SCALE GENOMIC DNA]</scope>
    <source>
        <strain evidence="2">IAP13</strain>
    </source>
</reference>
<evidence type="ECO:0000313" key="3">
    <source>
        <dbReference type="Proteomes" id="UP001178148"/>
    </source>
</evidence>
<protein>
    <recommendedName>
        <fullName evidence="4">DUF4136 domain-containing protein</fullName>
    </recommendedName>
</protein>
<gene>
    <name evidence="2" type="ORF">QS748_02410</name>
</gene>
<organism evidence="2 3">
    <name type="scientific">Candidatus Endonucleibacter bathymodioli</name>
    <dbReference type="NCBI Taxonomy" id="539814"/>
    <lineage>
        <taxon>Bacteria</taxon>
        <taxon>Pseudomonadati</taxon>
        <taxon>Pseudomonadota</taxon>
        <taxon>Gammaproteobacteria</taxon>
        <taxon>Oceanospirillales</taxon>
        <taxon>Endozoicomonadaceae</taxon>
        <taxon>Candidatus Endonucleibacter</taxon>
    </lineage>
</organism>
<keyword evidence="1" id="KW-0732">Signal</keyword>
<comment type="caution">
    <text evidence="2">The sequence shown here is derived from an EMBL/GenBank/DDBJ whole genome shotgun (WGS) entry which is preliminary data.</text>
</comment>
<keyword evidence="3" id="KW-1185">Reference proteome</keyword>
<dbReference type="AlphaFoldDB" id="A0AA90SRZ7"/>
<proteinExistence type="predicted"/>